<dbReference type="InterPro" id="IPR008040">
    <property type="entry name" value="Hydant_A_N"/>
</dbReference>
<dbReference type="Pfam" id="PF19278">
    <property type="entry name" value="Hydant_A_C"/>
    <property type="match status" value="1"/>
</dbReference>
<dbReference type="PANTHER" id="PTHR11365">
    <property type="entry name" value="5-OXOPROLINASE RELATED"/>
    <property type="match status" value="1"/>
</dbReference>
<reference evidence="6" key="1">
    <citation type="submission" date="2022-10" db="EMBL/GenBank/DDBJ databases">
        <title>Determination and structural analysis of whole genome sequence of Sarocladium strictum F4-1.</title>
        <authorList>
            <person name="Hu L."/>
            <person name="Jiang Y."/>
        </authorList>
    </citation>
    <scope>NUCLEOTIDE SEQUENCE</scope>
    <source>
        <strain evidence="6">F4-1</strain>
    </source>
</reference>
<keyword evidence="7" id="KW-1185">Reference proteome</keyword>
<feature type="domain" description="Acetophenone carboxylase-like C-terminal" evidence="5">
    <location>
        <begin position="541"/>
        <end position="719"/>
    </location>
</feature>
<organism evidence="6 7">
    <name type="scientific">Sarocladium strictum</name>
    <name type="common">Black bundle disease fungus</name>
    <name type="synonym">Acremonium strictum</name>
    <dbReference type="NCBI Taxonomy" id="5046"/>
    <lineage>
        <taxon>Eukaryota</taxon>
        <taxon>Fungi</taxon>
        <taxon>Dikarya</taxon>
        <taxon>Ascomycota</taxon>
        <taxon>Pezizomycotina</taxon>
        <taxon>Sordariomycetes</taxon>
        <taxon>Hypocreomycetidae</taxon>
        <taxon>Hypocreales</taxon>
        <taxon>Sarocladiaceae</taxon>
        <taxon>Sarocladium</taxon>
    </lineage>
</organism>
<dbReference type="Pfam" id="PF05378">
    <property type="entry name" value="Hydant_A_N"/>
    <property type="match status" value="1"/>
</dbReference>
<evidence type="ECO:0000313" key="7">
    <source>
        <dbReference type="Proteomes" id="UP001175261"/>
    </source>
</evidence>
<accession>A0AA39L7D4</accession>
<evidence type="ECO:0000313" key="6">
    <source>
        <dbReference type="EMBL" id="KAK0386584.1"/>
    </source>
</evidence>
<dbReference type="InterPro" id="IPR045079">
    <property type="entry name" value="Oxoprolinase-like"/>
</dbReference>
<dbReference type="GO" id="GO:0017168">
    <property type="term" value="F:5-oxoprolinase (ATP-hydrolyzing) activity"/>
    <property type="evidence" value="ECO:0007669"/>
    <property type="project" value="TreeGrafter"/>
</dbReference>
<evidence type="ECO:0008006" key="8">
    <source>
        <dbReference type="Google" id="ProtNLM"/>
    </source>
</evidence>
<dbReference type="InterPro" id="IPR002821">
    <property type="entry name" value="Hydantoinase_A"/>
</dbReference>
<comment type="caution">
    <text evidence="6">The sequence shown here is derived from an EMBL/GenBank/DDBJ whole genome shotgun (WGS) entry which is preliminary data.</text>
</comment>
<dbReference type="GO" id="GO:0005829">
    <property type="term" value="C:cytosol"/>
    <property type="evidence" value="ECO:0007669"/>
    <property type="project" value="TreeGrafter"/>
</dbReference>
<dbReference type="Proteomes" id="UP001175261">
    <property type="component" value="Unassembled WGS sequence"/>
</dbReference>
<dbReference type="InterPro" id="IPR049517">
    <property type="entry name" value="ACX-like_C"/>
</dbReference>
<dbReference type="EMBL" id="JAPDFR010000005">
    <property type="protein sequence ID" value="KAK0386584.1"/>
    <property type="molecule type" value="Genomic_DNA"/>
</dbReference>
<evidence type="ECO:0000256" key="1">
    <source>
        <dbReference type="ARBA" id="ARBA00010403"/>
    </source>
</evidence>
<dbReference type="GO" id="GO:0006749">
    <property type="term" value="P:glutathione metabolic process"/>
    <property type="evidence" value="ECO:0007669"/>
    <property type="project" value="TreeGrafter"/>
</dbReference>
<feature type="domain" description="Hydantoinase B/oxoprolinase" evidence="3">
    <location>
        <begin position="734"/>
        <end position="1271"/>
    </location>
</feature>
<dbReference type="PANTHER" id="PTHR11365:SF9">
    <property type="entry name" value="5-OXOPROLINASE"/>
    <property type="match status" value="1"/>
</dbReference>
<proteinExistence type="inferred from homology"/>
<evidence type="ECO:0000259" key="3">
    <source>
        <dbReference type="Pfam" id="PF02538"/>
    </source>
</evidence>
<name>A0AA39L7D4_SARSR</name>
<evidence type="ECO:0000259" key="2">
    <source>
        <dbReference type="Pfam" id="PF01968"/>
    </source>
</evidence>
<protein>
    <recommendedName>
        <fullName evidence="8">5-oxoprolinase</fullName>
    </recommendedName>
</protein>
<evidence type="ECO:0000259" key="5">
    <source>
        <dbReference type="Pfam" id="PF19278"/>
    </source>
</evidence>
<dbReference type="Pfam" id="PF01968">
    <property type="entry name" value="Hydantoinase_A"/>
    <property type="match status" value="1"/>
</dbReference>
<gene>
    <name evidence="6" type="ORF">NLU13_6419</name>
</gene>
<comment type="similarity">
    <text evidence="1">Belongs to the oxoprolinase family.</text>
</comment>
<evidence type="ECO:0000259" key="4">
    <source>
        <dbReference type="Pfam" id="PF05378"/>
    </source>
</evidence>
<feature type="domain" description="Hydantoinase/oxoprolinase N-terminal" evidence="4">
    <location>
        <begin position="7"/>
        <end position="220"/>
    </location>
</feature>
<feature type="domain" description="Hydantoinase A/oxoprolinase" evidence="2">
    <location>
        <begin position="239"/>
        <end position="528"/>
    </location>
</feature>
<dbReference type="InterPro" id="IPR003692">
    <property type="entry name" value="Hydantoinase_B"/>
</dbReference>
<dbReference type="Pfam" id="PF02538">
    <property type="entry name" value="Hydantoinase_B"/>
    <property type="match status" value="1"/>
</dbReference>
<sequence length="1306" mass="140426">MALRGIRIAIDRGGTFTDAWAEVPGRAEHIVFKILSVCPGEYEDAPTECIRQILENATGTSIPKGTLLDLSPVESIRMGTTVATNALLERKGDRVAFLTTKGFRDGLLIGNQTRPDLFDLSVQRLGQLYETVVEIDERVTIEGFSEDPEPKVIDVASDPDLVMGQSGEVVRILRRPDLGAVKPVLEDLKSKGITNAAISFMHSYTFPDHEHQVARLAEQMGFRVSASSELQSMAKFVPRSQSAVADAYLTPMTAAYLESFRKGFKGHLEDESANKLLISQSDGGLTSWTRFTGLKGVLSGPAGGVVGLAKTCYDHDDGTPVLGFDMGGTSTDVARFAGAYEHIFESTLAEVTIQTPQLDINTVAAGGGSILKWESGLLKVGPDSAGANPGPACYGRGGPLTVTDANFLLGRIVPDFFPRKLDHDVVVSKFAALAEQVNREKGGGEVFTPESLALGFLSIANATMTRPIRTLSEGRGYGAPSHNLGSFGGAGGQHAVFIARDLGIEKAIIPRYSSILSAYGMALADVVLENQEPVALTFSAQAIPELTSRLDSLSARGSEGLQAQGFEEASVRHEYFLNMRYQGSDTSLMIPKPENIADFAAAFTARHSQEFGFSQSRDILVDDIRVRSIGTTGGVNISSPFKDLHKYKSDGLTPVPTPLFSRRVYFEKHGWTEVSVFHLDNISPGVQINGPAMVIDKTQTIVVDHLSKAFILPEHVILEVSKEKQQNVATHTVDPVQLSVFGHRFMTVAEQMGHTMEKTSISVNIKERLDYSCAVFSADGGLVANAPHIPSHLGSMSTAIAYQAQKYKPGELKPGDVLISNHPIAGGTHLPDITTITPVFDSEEDPKEIIFFVANRGHHADVGGIAPGSMPPNSTELWQEGAAIESFKMIKEGVFDEAGLIRHLYDDPASYPGCSGTRTLSDNLADLKAAVASNQKGIELIRDLIKEFTWPVVQLYMKAIQENAAQAVRELLKSFALKHEGGVLEATEYNDDGIRFQLKVTIDKETGEAVFDFTGTGPEHSGNLNAPPTCSYSVIMYCLRSMISADIPLNQGCLEPITLVCPENTILSPSPTAATVGCTTETSQKLADLIFRAFNAAAASQGTMNNLTFGCGGTDPVTGEVTKGFGYYETIAGGAGAGPGWHGASGVHTHLTNTRITDPEIFEKRYPVILREFSIRQGSGGKGFYRGGDGCVRDIEFRRPLSVSVLSDRRVTAPYGLEGGEDGQRGENIWVRKDPVTGATRKTSLGPRKTSQFQAGDRIIILTPGGGGWGSEEKNAGRVSVKEVDGRRGLMTGGTLGMRNSIATGN</sequence>